<reference evidence="2 3" key="1">
    <citation type="submission" date="2018-06" db="EMBL/GenBank/DDBJ databases">
        <title>WGS assembly of Brassica rapa FPsc.</title>
        <authorList>
            <person name="Bowman J."/>
            <person name="Kohchi T."/>
            <person name="Yamato K."/>
            <person name="Jenkins J."/>
            <person name="Shu S."/>
            <person name="Ishizaki K."/>
            <person name="Yamaoka S."/>
            <person name="Nishihama R."/>
            <person name="Nakamura Y."/>
            <person name="Berger F."/>
            <person name="Adam C."/>
            <person name="Aki S."/>
            <person name="Althoff F."/>
            <person name="Araki T."/>
            <person name="Arteaga-Vazquez M."/>
            <person name="Balasubrmanian S."/>
            <person name="Bauer D."/>
            <person name="Boehm C."/>
            <person name="Briginshaw L."/>
            <person name="Caballero-Perez J."/>
            <person name="Catarino B."/>
            <person name="Chen F."/>
            <person name="Chiyoda S."/>
            <person name="Chovatia M."/>
            <person name="Davies K."/>
            <person name="Delmans M."/>
            <person name="Demura T."/>
            <person name="Dierschke T."/>
            <person name="Dolan L."/>
            <person name="Dorantes-Acosta A."/>
            <person name="Eklund D."/>
            <person name="Florent S."/>
            <person name="Flores-Sandoval E."/>
            <person name="Fujiyama A."/>
            <person name="Fukuzawa H."/>
            <person name="Galik B."/>
            <person name="Grimanelli D."/>
            <person name="Grimwood J."/>
            <person name="Grossniklaus U."/>
            <person name="Hamada T."/>
            <person name="Haseloff J."/>
            <person name="Hetherington A."/>
            <person name="Higo A."/>
            <person name="Hirakawa Y."/>
            <person name="Hundley H."/>
            <person name="Ikeda Y."/>
            <person name="Inoue K."/>
            <person name="Inoue S."/>
            <person name="Ishida S."/>
            <person name="Jia Q."/>
            <person name="Kakita M."/>
            <person name="Kanazawa T."/>
            <person name="Kawai Y."/>
            <person name="Kawashima T."/>
            <person name="Kennedy M."/>
            <person name="Kinose K."/>
            <person name="Kinoshita T."/>
            <person name="Kohara Y."/>
            <person name="Koide E."/>
            <person name="Komatsu K."/>
            <person name="Kopischke S."/>
            <person name="Kubo M."/>
            <person name="Kyozuka J."/>
            <person name="Lagercrantz U."/>
            <person name="Lin S."/>
            <person name="Lindquist E."/>
            <person name="Lipzen A."/>
            <person name="Lu C."/>
            <person name="Luna E."/>
            <person name="Martienssen R."/>
            <person name="Minamino N."/>
            <person name="Mizutani M."/>
            <person name="Mizutani M."/>
            <person name="Mochizuki N."/>
            <person name="Monte I."/>
            <person name="Mosher R."/>
            <person name="Nagasaki H."/>
            <person name="Nakagami H."/>
            <person name="Naramoto S."/>
            <person name="Nishitani K."/>
            <person name="Ohtani M."/>
            <person name="Okamoto T."/>
            <person name="Okumura M."/>
            <person name="Phillips J."/>
            <person name="Pollak B."/>
            <person name="Reinders A."/>
            <person name="Roevekamp M."/>
            <person name="Sano R."/>
            <person name="Sawa S."/>
            <person name="Schmid M."/>
            <person name="Shirakawa M."/>
            <person name="Solano R."/>
            <person name="Spunde A."/>
            <person name="Suetsugu N."/>
            <person name="Sugano S."/>
            <person name="Sugiyama A."/>
            <person name="Sun R."/>
            <person name="Suzuki Y."/>
            <person name="Takenaka M."/>
            <person name="Takezawa D."/>
            <person name="Tomogane H."/>
            <person name="Tsuzuki M."/>
            <person name="Ueda T."/>
            <person name="Umeda M."/>
            <person name="Ward J."/>
            <person name="Watanabe Y."/>
            <person name="Yazaki K."/>
            <person name="Yokoyama R."/>
            <person name="Yoshitake Y."/>
            <person name="Yotsui I."/>
            <person name="Zachgo S."/>
            <person name="Schmutz J."/>
        </authorList>
    </citation>
    <scope>NUCLEOTIDE SEQUENCE [LARGE SCALE GENOMIC DNA]</scope>
    <source>
        <strain evidence="3">cv. B-3</strain>
    </source>
</reference>
<sequence length="100" mass="10922">MEKAALIFIGILTFTTCTKMLVQSCDNDSDCNVLKCTSAAKIMCVQNICQCANERHLGFSFGPSDSICNARVCTPICRSKGEYFQACLNGQCKCGTYPSR</sequence>
<accession>A0A398AJC7</accession>
<gene>
    <name evidence="2" type="ORF">BRARA_B02479</name>
</gene>
<name>A0A398AJC7_BRACM</name>
<protein>
    <recommendedName>
        <fullName evidence="4">Defensin-like protein</fullName>
    </recommendedName>
</protein>
<feature type="chain" id="PRO_5017386165" description="Defensin-like protein" evidence="1">
    <location>
        <begin position="18"/>
        <end position="100"/>
    </location>
</feature>
<keyword evidence="1" id="KW-0732">Signal</keyword>
<organism evidence="2 3">
    <name type="scientific">Brassica campestris</name>
    <name type="common">Field mustard</name>
    <dbReference type="NCBI Taxonomy" id="3711"/>
    <lineage>
        <taxon>Eukaryota</taxon>
        <taxon>Viridiplantae</taxon>
        <taxon>Streptophyta</taxon>
        <taxon>Embryophyta</taxon>
        <taxon>Tracheophyta</taxon>
        <taxon>Spermatophyta</taxon>
        <taxon>Magnoliopsida</taxon>
        <taxon>eudicotyledons</taxon>
        <taxon>Gunneridae</taxon>
        <taxon>Pentapetalae</taxon>
        <taxon>rosids</taxon>
        <taxon>malvids</taxon>
        <taxon>Brassicales</taxon>
        <taxon>Brassicaceae</taxon>
        <taxon>Brassiceae</taxon>
        <taxon>Brassica</taxon>
    </lineage>
</organism>
<evidence type="ECO:0000256" key="1">
    <source>
        <dbReference type="SAM" id="SignalP"/>
    </source>
</evidence>
<evidence type="ECO:0000313" key="3">
    <source>
        <dbReference type="Proteomes" id="UP000264353"/>
    </source>
</evidence>
<dbReference type="Proteomes" id="UP000264353">
    <property type="component" value="Chromosome A2"/>
</dbReference>
<evidence type="ECO:0008006" key="4">
    <source>
        <dbReference type="Google" id="ProtNLM"/>
    </source>
</evidence>
<evidence type="ECO:0000313" key="2">
    <source>
        <dbReference type="EMBL" id="RID75433.1"/>
    </source>
</evidence>
<feature type="signal peptide" evidence="1">
    <location>
        <begin position="1"/>
        <end position="17"/>
    </location>
</feature>
<proteinExistence type="predicted"/>
<dbReference type="EMBL" id="CM010629">
    <property type="protein sequence ID" value="RID75433.1"/>
    <property type="molecule type" value="Genomic_DNA"/>
</dbReference>
<dbReference type="AlphaFoldDB" id="A0A398AJC7"/>